<name>A0ABP1FG63_9CHLO</name>
<feature type="region of interest" description="Disordered" evidence="5">
    <location>
        <begin position="311"/>
        <end position="340"/>
    </location>
</feature>
<evidence type="ECO:0000256" key="2">
    <source>
        <dbReference type="ARBA" id="ARBA00005569"/>
    </source>
</evidence>
<comment type="subcellular location">
    <subcellularLocation>
        <location evidence="1">Nucleus</location>
    </subcellularLocation>
</comment>
<protein>
    <submittedName>
        <fullName evidence="6">G622 protein</fullName>
    </submittedName>
</protein>
<dbReference type="Gene3D" id="1.20.58.1380">
    <property type="match status" value="1"/>
</dbReference>
<sequence length="1030" mass="108389">MDASGEGVQHQDTKGVSVVLCSHTGNFFLWPDFTNSDDVATHRITGIVTALAADVHPGQSGGVWACVATADAGLHSLSAQPNASGELAVATAPMVEAQKEASLLGRFLPWGGGVVTSSEPAVGLHIASQAATSLLSLLVLTASSLERWQVSLDGQPRLLSTHNLQAQLKRSLPAAEVRLMCMAGVPDGGHRGQRVAVLAASTPPGSSSAEQWTLHVLETGGSSLLTKFWQSLPSALQMPDCHIIASADAEAFLFWSPGRSPMAWSPSSGVESLDSVGSSLAASFEPAANAWVALSASRGIVQVSIDTEWQEVPRGAPPAQSSLTAAHSAPQDAAGRSPSADIPRILDESLAAGVLSQPAAAQLKEAEALSGSSADSPIAQYSSRIADMLPKHWGEPVGGGEVAEQLAAKQLSHNSLLLILGAAGVLQQLPPPVLRVLMENGERLMALAAVRDFEHHLLGARASPSMAASLAALQSTISHAGRQCMPQLAMPVQGRSEWEVFYAYPTISAPAFFQALARVSEEQADAPASAAQAYDTLLELSRAAQAAMDGALRQREWQSQKFPGEASRALRSCGSPEWLVSEKPRSALLSAAQAVIRLQQALQTEAPEGAAEATGLLLDLAERLLNAFAAAISLTDPSDATAMQRLVSQYGAARQDTLQDALNGSIAVCTRGDARGEALLHRTEAVAEAHSAHPQLFDLCEYLADRERLCQHMSAGSLVDAYTGETTAQYVFRRLTSEGRQSELLNLPDLFNAELHAWLLRQDQSAAMLELRWLLELSMQRYGQAAGTLARVCRAEGGDAQTFAAAKRAACLAKLALLADQEGGLAHIQPKAREGIEEADASICLLNVQSQLGLADKGAMPARTLAEAALQASRASLVDSIAHPSLAASKSTAILSAFRILTVAGQQLNGSARGMQQEAWQLAVMATDWATLHSGRTQMTDAELAVHLAQTAVAQAASMCYGPSSVQRMPKRSSSLLPVEDAARLIEEICKTGGIEGGREVLAAFDLGASRELQSNGQEMATPEDDAMVD</sequence>
<evidence type="ECO:0000256" key="4">
    <source>
        <dbReference type="ARBA" id="ARBA00023242"/>
    </source>
</evidence>
<keyword evidence="3" id="KW-0813">Transport</keyword>
<dbReference type="Gene3D" id="2.130.10.10">
    <property type="entry name" value="YVTN repeat-like/Quinoprotein amine dehydrogenase"/>
    <property type="match status" value="1"/>
</dbReference>
<keyword evidence="4" id="KW-0539">Nucleus</keyword>
<evidence type="ECO:0000256" key="1">
    <source>
        <dbReference type="ARBA" id="ARBA00004123"/>
    </source>
</evidence>
<keyword evidence="7" id="KW-1185">Reference proteome</keyword>
<evidence type="ECO:0000256" key="3">
    <source>
        <dbReference type="ARBA" id="ARBA00022448"/>
    </source>
</evidence>
<comment type="similarity">
    <text evidence="2">Belongs to the nucleoporin Nup133 family.</text>
</comment>
<evidence type="ECO:0000313" key="6">
    <source>
        <dbReference type="EMBL" id="CAL5218885.1"/>
    </source>
</evidence>
<gene>
    <name evidence="6" type="primary">g622</name>
    <name evidence="6" type="ORF">VP750_LOCUS544</name>
</gene>
<proteinExistence type="inferred from homology"/>
<evidence type="ECO:0000256" key="5">
    <source>
        <dbReference type="SAM" id="MobiDB-lite"/>
    </source>
</evidence>
<organism evidence="6 7">
    <name type="scientific">Coccomyxa viridis</name>
    <dbReference type="NCBI Taxonomy" id="1274662"/>
    <lineage>
        <taxon>Eukaryota</taxon>
        <taxon>Viridiplantae</taxon>
        <taxon>Chlorophyta</taxon>
        <taxon>core chlorophytes</taxon>
        <taxon>Trebouxiophyceae</taxon>
        <taxon>Trebouxiophyceae incertae sedis</taxon>
        <taxon>Coccomyxaceae</taxon>
        <taxon>Coccomyxa</taxon>
    </lineage>
</organism>
<dbReference type="PANTHER" id="PTHR13405">
    <property type="entry name" value="NUCLEAR PORE COMPLEX PROTEIN NUP133"/>
    <property type="match status" value="1"/>
</dbReference>
<reference evidence="6 7" key="1">
    <citation type="submission" date="2024-06" db="EMBL/GenBank/DDBJ databases">
        <authorList>
            <person name="Kraege A."/>
            <person name="Thomma B."/>
        </authorList>
    </citation>
    <scope>NUCLEOTIDE SEQUENCE [LARGE SCALE GENOMIC DNA]</scope>
</reference>
<dbReference type="InterPro" id="IPR037624">
    <property type="entry name" value="Nup133-like"/>
</dbReference>
<dbReference type="InterPro" id="IPR015943">
    <property type="entry name" value="WD40/YVTN_repeat-like_dom_sf"/>
</dbReference>
<accession>A0ABP1FG63</accession>
<evidence type="ECO:0000313" key="7">
    <source>
        <dbReference type="Proteomes" id="UP001497392"/>
    </source>
</evidence>
<comment type="caution">
    <text evidence="6">The sequence shown here is derived from an EMBL/GenBank/DDBJ whole genome shotgun (WGS) entry which is preliminary data.</text>
</comment>
<dbReference type="PANTHER" id="PTHR13405:SF11">
    <property type="entry name" value="NUCLEAR PORE COMPLEX PROTEIN NUP133"/>
    <property type="match status" value="1"/>
</dbReference>
<dbReference type="EMBL" id="CAXHTA020000001">
    <property type="protein sequence ID" value="CAL5218885.1"/>
    <property type="molecule type" value="Genomic_DNA"/>
</dbReference>
<dbReference type="Proteomes" id="UP001497392">
    <property type="component" value="Unassembled WGS sequence"/>
</dbReference>